<dbReference type="PANTHER" id="PTHR45586:SF1">
    <property type="entry name" value="LIPOPOLYSACCHARIDE ASSEMBLY PROTEIN B"/>
    <property type="match status" value="1"/>
</dbReference>
<sequence>MVVPIIVVLCASIGSYGLYKKRKASRYENTKQGLQQGSIYAKLNRHNDAIKEYKKALEKNPQDINILYQLGISYIKLKEFDKAVSAFKTALKIKPNYSKARFQLAVIRLTKAKELRKLGESESVVLEILLDAEDICREIIEKDNNFIQAYALLGEVHFLQGLLDDAIIDYKRILKIDNSYVNGHIALARLYVNKGSLDMAEEECKLVLSEFEPDNKMVQFLLATIYEQKGMYDEAVSLLMRMSEDAPGNTMVNIQLGLLYLKLSKFDEALEQADKVASPLPPAVYFIKGSVLLQRKKFKEAITLLKEAVISLPKLVEPHYFLAHALSGIGRFEEAKTEFKTAINLAPNFVPAKIGLAKLLSSAGWHKETIDLCNEVLELKPDNVDAMQLLGLAYIKEQDFENAEKQFRKIQEIDSSVGDINMAYLSLTSGQLSKCIRQCEEILHTDPETVKIYDILGLAHIRRGDFDSGIEQFKKALKLNQNSISTLVNLAKVYVVAERIDEAKKILKTTLSTNPDNLKVLSLLAGIYQRESNVDESAKIFERIIEIDPDLIDGYGLASMYFLQGKTDESIDLYNKALKLIPENVVILTNLALSYQQKENYVASLKYCTKAIELRPENPSYKFMLANIFIAKGAHSAAKEQIESIPSFSGDQKNAFLELIDLSQLDEKKGKQIALALNKIIFLRQGGLLDLAIKECKKAIEIFPENIIPKVILANTYLSLKRNEEAIAVYSEIVKEKPEFASSYYDLGMAYILSGNQDQALSTYQMLDDNDEGSVSARLVLAGTLMKDGDAEKAEKAAKIVGDVIKIDPNNLMAQSLLGKMSLADKDYSKAETAFTKMIELKGDTFEGHFNMARMKLSQGEYEECIQHCKVALRTKPVDVRIHNILGVAYMRKGMLKDAALSFNKIIDINSDFIPAYLNLAHMNMVAQKPGIASLLYKAALKVDSDSVEARIGLGNSYALLNDNVLAIAEFETVIKKYPNNIDAHVALARSNIALGNNTKAKQAVMNALSIDTDNPIARSVLTKIYVIDEDMQQAIKQLEWVLVKSPKTIEVYDLGVLYVDIGEFDKAISVYKQGVDNFPGNHLLWCNLAVTYQLGKDYKSAKTAFNKALTIQPDGIIPNLCMIHLYMAKGEIDNARQHLKNLTIIGDVNKRRYLRLLELCGKDVEVADKVSHHLSRAIIYSNNRWSKRIINEYDELIKMVPGNAVAYNAKADNLVLIRQYDKAIKAYKKIIEIEPESPDAYIKLAGVYRRSGDNDEALAQFRRVIRVDPENTIAHLNIGILTEAKGLLEESVNFYNKVIELDPNSSVAYNNLAWLYASKMKNKIEEALVLAKKAKELNPNNPAIADTLGWIYYLDADYDNAVSELRAAARNATWNPSIRYHLGAAYYKKGILRDALREMERALKISSTFPEAEDAKEIIEKIIINKVRGNSSK</sequence>
<keyword evidence="2 3" id="KW-0802">TPR repeat</keyword>
<feature type="repeat" description="TPR" evidence="3">
    <location>
        <begin position="384"/>
        <end position="417"/>
    </location>
</feature>
<feature type="repeat" description="TPR" evidence="3">
    <location>
        <begin position="948"/>
        <end position="981"/>
    </location>
</feature>
<feature type="repeat" description="TPR" evidence="3">
    <location>
        <begin position="30"/>
        <end position="63"/>
    </location>
</feature>
<dbReference type="PROSITE" id="PS50293">
    <property type="entry name" value="TPR_REGION"/>
    <property type="match status" value="2"/>
</dbReference>
<keyword evidence="5" id="KW-1185">Reference proteome</keyword>
<proteinExistence type="predicted"/>
<feature type="repeat" description="TPR" evidence="3">
    <location>
        <begin position="450"/>
        <end position="483"/>
    </location>
</feature>
<keyword evidence="1" id="KW-0677">Repeat</keyword>
<dbReference type="InterPro" id="IPR011990">
    <property type="entry name" value="TPR-like_helical_dom_sf"/>
</dbReference>
<gene>
    <name evidence="4" type="ORF">SCALIN_C46_0013</name>
</gene>
<dbReference type="Proteomes" id="UP000218542">
    <property type="component" value="Unassembled WGS sequence"/>
</dbReference>
<reference evidence="5" key="1">
    <citation type="journal article" date="2017" name="Environ. Microbiol. Rep.">
        <title>Genetic Diversity of Marine Anaerobic Ammonium-Oxidizing Bacteria as Revealed by Genomic and Proteomic Analyses of 'Candidatus Scalindua japonica'.</title>
        <authorList>
            <person name="Oshiki M."/>
            <person name="Mizuto K."/>
            <person name="Kimura Z."/>
            <person name="Kindaichi T."/>
            <person name="Satoh H."/>
            <person name="Okabe S."/>
        </authorList>
    </citation>
    <scope>NUCLEOTIDE SEQUENCE [LARGE SCALE GENOMIC DNA]</scope>
    <source>
        <strain evidence="5">husup-a2</strain>
    </source>
</reference>
<organism evidence="4 5">
    <name type="scientific">Candidatus Scalindua japonica</name>
    <dbReference type="NCBI Taxonomy" id="1284222"/>
    <lineage>
        <taxon>Bacteria</taxon>
        <taxon>Pseudomonadati</taxon>
        <taxon>Planctomycetota</taxon>
        <taxon>Candidatus Brocadiia</taxon>
        <taxon>Candidatus Brocadiales</taxon>
        <taxon>Candidatus Scalinduaceae</taxon>
        <taxon>Candidatus Scalindua</taxon>
    </lineage>
</organism>
<evidence type="ECO:0000313" key="4">
    <source>
        <dbReference type="EMBL" id="GAX63009.1"/>
    </source>
</evidence>
<comment type="caution">
    <text evidence="4">The sequence shown here is derived from an EMBL/GenBank/DDBJ whole genome shotgun (WGS) entry which is preliminary data.</text>
</comment>
<feature type="repeat" description="TPR" evidence="3">
    <location>
        <begin position="1205"/>
        <end position="1238"/>
    </location>
</feature>
<dbReference type="Pfam" id="PF13431">
    <property type="entry name" value="TPR_17"/>
    <property type="match status" value="1"/>
</dbReference>
<name>A0A286U4E1_9BACT</name>
<dbReference type="SUPFAM" id="SSF81901">
    <property type="entry name" value="HCP-like"/>
    <property type="match status" value="1"/>
</dbReference>
<dbReference type="Gene3D" id="1.25.40.10">
    <property type="entry name" value="Tetratricopeptide repeat domain"/>
    <property type="match status" value="11"/>
</dbReference>
<evidence type="ECO:0000256" key="2">
    <source>
        <dbReference type="ARBA" id="ARBA00022803"/>
    </source>
</evidence>
<dbReference type="PROSITE" id="PS50005">
    <property type="entry name" value="TPR"/>
    <property type="match status" value="17"/>
</dbReference>
<feature type="repeat" description="TPR" evidence="3">
    <location>
        <begin position="484"/>
        <end position="517"/>
    </location>
</feature>
<dbReference type="Pfam" id="PF13414">
    <property type="entry name" value="TPR_11"/>
    <property type="match status" value="2"/>
</dbReference>
<evidence type="ECO:0000313" key="5">
    <source>
        <dbReference type="Proteomes" id="UP000218542"/>
    </source>
</evidence>
<feature type="repeat" description="TPR" evidence="3">
    <location>
        <begin position="1239"/>
        <end position="1272"/>
    </location>
</feature>
<feature type="repeat" description="TPR" evidence="3">
    <location>
        <begin position="1049"/>
        <end position="1082"/>
    </location>
</feature>
<dbReference type="Pfam" id="PF13181">
    <property type="entry name" value="TPR_8"/>
    <property type="match status" value="3"/>
</dbReference>
<dbReference type="SUPFAM" id="SSF48452">
    <property type="entry name" value="TPR-like"/>
    <property type="match status" value="5"/>
</dbReference>
<dbReference type="Pfam" id="PF14559">
    <property type="entry name" value="TPR_19"/>
    <property type="match status" value="4"/>
</dbReference>
<feature type="repeat" description="TPR" evidence="3">
    <location>
        <begin position="1083"/>
        <end position="1116"/>
    </location>
</feature>
<dbReference type="Pfam" id="PF13432">
    <property type="entry name" value="TPR_16"/>
    <property type="match status" value="1"/>
</dbReference>
<feature type="repeat" description="TPR" evidence="3">
    <location>
        <begin position="147"/>
        <end position="180"/>
    </location>
</feature>
<feature type="repeat" description="TPR" evidence="3">
    <location>
        <begin position="316"/>
        <end position="349"/>
    </location>
</feature>
<evidence type="ECO:0000256" key="1">
    <source>
        <dbReference type="ARBA" id="ARBA00022737"/>
    </source>
</evidence>
<evidence type="ECO:0000256" key="3">
    <source>
        <dbReference type="PROSITE-ProRule" id="PRU00339"/>
    </source>
</evidence>
<dbReference type="PANTHER" id="PTHR45586">
    <property type="entry name" value="TPR REPEAT-CONTAINING PROTEIN PA4667"/>
    <property type="match status" value="1"/>
</dbReference>
<dbReference type="InterPro" id="IPR019734">
    <property type="entry name" value="TPR_rpt"/>
</dbReference>
<accession>A0A286U4E1</accession>
<dbReference type="SMART" id="SM00028">
    <property type="entry name" value="TPR"/>
    <property type="match status" value="29"/>
</dbReference>
<dbReference type="InterPro" id="IPR051012">
    <property type="entry name" value="CellSynth/LPSAsmb/PSIAsmb"/>
</dbReference>
<feature type="repeat" description="TPR" evidence="3">
    <location>
        <begin position="585"/>
        <end position="618"/>
    </location>
</feature>
<feature type="repeat" description="TPR" evidence="3">
    <location>
        <begin position="551"/>
        <end position="584"/>
    </location>
</feature>
<feature type="repeat" description="TPR" evidence="3">
    <location>
        <begin position="64"/>
        <end position="97"/>
    </location>
</feature>
<protein>
    <submittedName>
        <fullName evidence="4">Uncharacterized protein</fullName>
    </submittedName>
</protein>
<feature type="repeat" description="TPR" evidence="3">
    <location>
        <begin position="1273"/>
        <end position="1306"/>
    </location>
</feature>
<feature type="repeat" description="TPR" evidence="3">
    <location>
        <begin position="1377"/>
        <end position="1410"/>
    </location>
</feature>
<dbReference type="EMBL" id="BAOS01000046">
    <property type="protein sequence ID" value="GAX63009.1"/>
    <property type="molecule type" value="Genomic_DNA"/>
</dbReference>
<dbReference type="SUPFAM" id="SSF48439">
    <property type="entry name" value="Protein prenylyltransferase"/>
    <property type="match status" value="1"/>
</dbReference>
<feature type="repeat" description="TPR" evidence="3">
    <location>
        <begin position="741"/>
        <end position="774"/>
    </location>
</feature>